<reference evidence="1 2" key="1">
    <citation type="submission" date="2016-10" db="EMBL/GenBank/DDBJ databases">
        <authorList>
            <person name="de Groot N.N."/>
        </authorList>
    </citation>
    <scope>NUCLEOTIDE SEQUENCE [LARGE SCALE GENOMIC DNA]</scope>
    <source>
        <strain evidence="1 2">CGMCC 1.11030</strain>
    </source>
</reference>
<keyword evidence="2" id="KW-1185">Reference proteome</keyword>
<gene>
    <name evidence="1" type="ORF">SAMN05216258_104255</name>
</gene>
<protein>
    <recommendedName>
        <fullName evidence="3">DUF484 domain-containing protein</fullName>
    </recommendedName>
</protein>
<dbReference type="OrthoDB" id="7200179at2"/>
<dbReference type="RefSeq" id="WP_092859546.1">
    <property type="nucleotide sequence ID" value="NZ_FOQH01000004.1"/>
</dbReference>
<dbReference type="PANTHER" id="PTHR38765:SF1">
    <property type="entry name" value="DUF484 DOMAIN-CONTAINING PROTEIN"/>
    <property type="match status" value="1"/>
</dbReference>
<evidence type="ECO:0000313" key="2">
    <source>
        <dbReference type="Proteomes" id="UP000199377"/>
    </source>
</evidence>
<dbReference type="PANTHER" id="PTHR38765">
    <property type="entry name" value="DUF484 DOMAIN-CONTAINING PROTEIN"/>
    <property type="match status" value="1"/>
</dbReference>
<dbReference type="STRING" id="1114924.SAMN05216258_104255"/>
<dbReference type="Proteomes" id="UP000199377">
    <property type="component" value="Unassembled WGS sequence"/>
</dbReference>
<evidence type="ECO:0000313" key="1">
    <source>
        <dbReference type="EMBL" id="SFI10013.1"/>
    </source>
</evidence>
<organism evidence="1 2">
    <name type="scientific">Albimonas pacifica</name>
    <dbReference type="NCBI Taxonomy" id="1114924"/>
    <lineage>
        <taxon>Bacteria</taxon>
        <taxon>Pseudomonadati</taxon>
        <taxon>Pseudomonadota</taxon>
        <taxon>Alphaproteobacteria</taxon>
        <taxon>Rhodobacterales</taxon>
        <taxon>Paracoccaceae</taxon>
        <taxon>Albimonas</taxon>
    </lineage>
</organism>
<dbReference type="AlphaFoldDB" id="A0A1I3FFJ8"/>
<sequence length="243" mass="25384">MGGEEGKAVAPAAATEADVEALREAVLAAPEAVLADEAMVHALLRAHEVSAGSRQVVDLRGALVDRLENRLGRLEETHRSVVAAAYDNLAVTESIHRAALAVLEPDDLEGVLHVLSRVLPPILGVDLVRVGVEREGAGDPPQPPLTALGVGGVARYMGADEDGPFRPVVLRATGPDCARLYGPEGVHMGSEALVRLEVSGDSAPGLLAFGARDAQRFGPDQAGDLLEFLGAVVARALRPWIQS</sequence>
<dbReference type="EMBL" id="FOQH01000004">
    <property type="protein sequence ID" value="SFI10013.1"/>
    <property type="molecule type" value="Genomic_DNA"/>
</dbReference>
<dbReference type="InterPro" id="IPR007435">
    <property type="entry name" value="DUF484"/>
</dbReference>
<accession>A0A1I3FFJ8</accession>
<dbReference type="InterPro" id="IPR029016">
    <property type="entry name" value="GAF-like_dom_sf"/>
</dbReference>
<evidence type="ECO:0008006" key="3">
    <source>
        <dbReference type="Google" id="ProtNLM"/>
    </source>
</evidence>
<dbReference type="Gene3D" id="3.30.450.40">
    <property type="match status" value="1"/>
</dbReference>
<dbReference type="Pfam" id="PF04340">
    <property type="entry name" value="DUF484"/>
    <property type="match status" value="1"/>
</dbReference>
<name>A0A1I3FFJ8_9RHOB</name>
<proteinExistence type="predicted"/>